<evidence type="ECO:0000256" key="1">
    <source>
        <dbReference type="SAM" id="Coils"/>
    </source>
</evidence>
<dbReference type="eggNOG" id="ENOG5032YC7">
    <property type="taxonomic scope" value="Bacteria"/>
</dbReference>
<dbReference type="RefSeq" id="WP_021290040.1">
    <property type="nucleotide sequence ID" value="NZ_BNER01000001.1"/>
</dbReference>
<dbReference type="OrthoDB" id="2389720at2"/>
<dbReference type="Proteomes" id="UP000028875">
    <property type="component" value="Unassembled WGS sequence"/>
</dbReference>
<protein>
    <submittedName>
        <fullName evidence="2">Uncharacterized protein</fullName>
    </submittedName>
</protein>
<reference evidence="3" key="2">
    <citation type="submission" date="2014-05" db="EMBL/GenBank/DDBJ databases">
        <title>Draft genome sequence of Virgibacillus massiliensis Vm-5.</title>
        <authorList>
            <person name="Khelaifia S."/>
            <person name="Croce O."/>
            <person name="Lagier J.C."/>
            <person name="Raoult D."/>
        </authorList>
    </citation>
    <scope>NUCLEOTIDE SEQUENCE [LARGE SCALE GENOMIC DNA]</scope>
    <source>
        <strain evidence="3">Vm-5</strain>
    </source>
</reference>
<name>A0A024Q837_9BACI</name>
<evidence type="ECO:0000313" key="2">
    <source>
        <dbReference type="EMBL" id="CDQ38086.1"/>
    </source>
</evidence>
<proteinExistence type="predicted"/>
<reference evidence="2 3" key="1">
    <citation type="submission" date="2014-03" db="EMBL/GenBank/DDBJ databases">
        <authorList>
            <person name="Urmite Genomes U."/>
        </authorList>
    </citation>
    <scope>NUCLEOTIDE SEQUENCE [LARGE SCALE GENOMIC DNA]</scope>
    <source>
        <strain evidence="2 3">Vm-5</strain>
    </source>
</reference>
<gene>
    <name evidence="2" type="ORF">BN990_00353</name>
</gene>
<comment type="caution">
    <text evidence="2">The sequence shown here is derived from an EMBL/GenBank/DDBJ whole genome shotgun (WGS) entry which is preliminary data.</text>
</comment>
<keyword evidence="1" id="KW-0175">Coiled coil</keyword>
<keyword evidence="3" id="KW-1185">Reference proteome</keyword>
<evidence type="ECO:0000313" key="3">
    <source>
        <dbReference type="Proteomes" id="UP000028875"/>
    </source>
</evidence>
<feature type="coiled-coil region" evidence="1">
    <location>
        <begin position="3"/>
        <end position="30"/>
    </location>
</feature>
<accession>A0A024Q837</accession>
<dbReference type="AlphaFoldDB" id="A0A024Q837"/>
<organism evidence="2 3">
    <name type="scientific">Virgibacillus massiliensis</name>
    <dbReference type="NCBI Taxonomy" id="1462526"/>
    <lineage>
        <taxon>Bacteria</taxon>
        <taxon>Bacillati</taxon>
        <taxon>Bacillota</taxon>
        <taxon>Bacilli</taxon>
        <taxon>Bacillales</taxon>
        <taxon>Bacillaceae</taxon>
        <taxon>Virgibacillus</taxon>
    </lineage>
</organism>
<sequence>MLITTSYHELEEAKQAIDEFKENKPGLYQRFKQIIDLTRQLQFNYQYMGCLIMNEEPSSFRPQVQNAFILSVYQKEVDQLKSEQDIQDLQALLGAYKHIGYGNVSSLLLGKQAYSLVGPAVI</sequence>
<dbReference type="EMBL" id="CCDP010000001">
    <property type="protein sequence ID" value="CDQ38086.1"/>
    <property type="molecule type" value="Genomic_DNA"/>
</dbReference>